<evidence type="ECO:0000313" key="2">
    <source>
        <dbReference type="EMBL" id="NMF98434.1"/>
    </source>
</evidence>
<feature type="region of interest" description="Disordered" evidence="1">
    <location>
        <begin position="61"/>
        <end position="84"/>
    </location>
</feature>
<comment type="caution">
    <text evidence="2">The sequence shown here is derived from an EMBL/GenBank/DDBJ whole genome shotgun (WGS) entry which is preliminary data.</text>
</comment>
<name>A0ABX1NGQ4_9RHOO</name>
<sequence>MSKAAAIKPIYVDLPTVAGIVALSATTVQELVRQGQFPGPRQLSGRRVAWLVREVEEWAESRPASNLLPPPNTGAKKPRKQIAA</sequence>
<keyword evidence="3" id="KW-1185">Reference proteome</keyword>
<dbReference type="EMBL" id="WTVS01000026">
    <property type="protein sequence ID" value="NMF98434.1"/>
    <property type="molecule type" value="Genomic_DNA"/>
</dbReference>
<proteinExistence type="predicted"/>
<dbReference type="Pfam" id="PF05930">
    <property type="entry name" value="Phage_AlpA"/>
    <property type="match status" value="1"/>
</dbReference>
<protein>
    <submittedName>
        <fullName evidence="2">AlpA family phage regulatory protein</fullName>
    </submittedName>
</protein>
<dbReference type="Gene3D" id="1.10.238.160">
    <property type="match status" value="1"/>
</dbReference>
<accession>A0ABX1NGQ4</accession>
<gene>
    <name evidence="2" type="ORF">GPA27_13665</name>
</gene>
<reference evidence="2 3" key="1">
    <citation type="submission" date="2019-12" db="EMBL/GenBank/DDBJ databases">
        <title>Comparative genomics gives insights into the taxonomy of the Azoarcus-Aromatoleum group and reveals separate origins of nif in the plant-associated Azoarcus and non-plant-associated Aromatoleum sub-groups.</title>
        <authorList>
            <person name="Lafos M."/>
            <person name="Maluk M."/>
            <person name="Batista M."/>
            <person name="Junghare M."/>
            <person name="Carmona M."/>
            <person name="Faoro H."/>
            <person name="Cruz L.M."/>
            <person name="Battistoni F."/>
            <person name="De Souza E."/>
            <person name="Pedrosa F."/>
            <person name="Chen W.-M."/>
            <person name="Poole P.S."/>
            <person name="Dixon R.A."/>
            <person name="James E.K."/>
        </authorList>
    </citation>
    <scope>NUCLEOTIDE SEQUENCE [LARGE SCALE GENOMIC DNA]</scope>
    <source>
        <strain evidence="2 3">T</strain>
    </source>
</reference>
<evidence type="ECO:0000313" key="3">
    <source>
        <dbReference type="Proteomes" id="UP000634522"/>
    </source>
</evidence>
<dbReference type="RefSeq" id="WP_169141185.1">
    <property type="nucleotide sequence ID" value="NZ_WTVS01000026.1"/>
</dbReference>
<dbReference type="Proteomes" id="UP000634522">
    <property type="component" value="Unassembled WGS sequence"/>
</dbReference>
<evidence type="ECO:0000256" key="1">
    <source>
        <dbReference type="SAM" id="MobiDB-lite"/>
    </source>
</evidence>
<dbReference type="InterPro" id="IPR010260">
    <property type="entry name" value="AlpA"/>
</dbReference>
<organism evidence="2 3">
    <name type="scientific">Aromatoleum toluolicum</name>
    <dbReference type="NCBI Taxonomy" id="90060"/>
    <lineage>
        <taxon>Bacteria</taxon>
        <taxon>Pseudomonadati</taxon>
        <taxon>Pseudomonadota</taxon>
        <taxon>Betaproteobacteria</taxon>
        <taxon>Rhodocyclales</taxon>
        <taxon>Rhodocyclaceae</taxon>
        <taxon>Aromatoleum</taxon>
    </lineage>
</organism>